<dbReference type="Gene3D" id="3.90.1560.10">
    <property type="entry name" value="ComB-like"/>
    <property type="match status" value="1"/>
</dbReference>
<comment type="catalytic activity">
    <reaction evidence="7">
        <text>(2R)-O-phospho-3-sulfolactate + H2O = (2R)-3-sulfolactate + phosphate</text>
        <dbReference type="Rhea" id="RHEA:23416"/>
        <dbReference type="ChEBI" id="CHEBI:15377"/>
        <dbReference type="ChEBI" id="CHEBI:15597"/>
        <dbReference type="ChEBI" id="CHEBI:43474"/>
        <dbReference type="ChEBI" id="CHEBI:58738"/>
        <dbReference type="EC" id="3.1.3.71"/>
    </reaction>
</comment>
<dbReference type="GO" id="GO:0000287">
    <property type="term" value="F:magnesium ion binding"/>
    <property type="evidence" value="ECO:0007669"/>
    <property type="project" value="InterPro"/>
</dbReference>
<protein>
    <recommendedName>
        <fullName evidence="4">Probable 2-phosphosulfolactate phosphatase</fullName>
        <ecNumber evidence="3">3.1.3.71</ecNumber>
    </recommendedName>
</protein>
<dbReference type="PANTHER" id="PTHR37311:SF1">
    <property type="entry name" value="2-PHOSPHOSULFOLACTATE PHOSPHATASE-RELATED"/>
    <property type="match status" value="1"/>
</dbReference>
<dbReference type="InterPro" id="IPR036702">
    <property type="entry name" value="ComB-like_sf"/>
</dbReference>
<proteinExistence type="inferred from homology"/>
<dbReference type="Pfam" id="PF04029">
    <property type="entry name" value="2-ph_phosp"/>
    <property type="match status" value="1"/>
</dbReference>
<dbReference type="InterPro" id="IPR005238">
    <property type="entry name" value="ComB-like"/>
</dbReference>
<comment type="caution">
    <text evidence="8">The sequence shown here is derived from an EMBL/GenBank/DDBJ whole genome shotgun (WGS) entry which is preliminary data.</text>
</comment>
<evidence type="ECO:0000313" key="8">
    <source>
        <dbReference type="EMBL" id="KGN74980.1"/>
    </source>
</evidence>
<evidence type="ECO:0000256" key="2">
    <source>
        <dbReference type="ARBA" id="ARBA00009997"/>
    </source>
</evidence>
<dbReference type="GO" id="GO:0050545">
    <property type="term" value="F:sulfopyruvate decarboxylase activity"/>
    <property type="evidence" value="ECO:0007669"/>
    <property type="project" value="TreeGrafter"/>
</dbReference>
<evidence type="ECO:0000256" key="1">
    <source>
        <dbReference type="ARBA" id="ARBA00001946"/>
    </source>
</evidence>
<comment type="similarity">
    <text evidence="2">Belongs to the ComB family.</text>
</comment>
<dbReference type="SUPFAM" id="SSF142823">
    <property type="entry name" value="ComB-like"/>
    <property type="match status" value="1"/>
</dbReference>
<evidence type="ECO:0000256" key="4">
    <source>
        <dbReference type="ARBA" id="ARBA00021948"/>
    </source>
</evidence>
<dbReference type="OrthoDB" id="4913at2"/>
<sequence>MLKIHLCPSPDLYELYHRSGAAVIVVDIFRASTTIVTALSNGAKGILPVTTTEEARIIGTKNNYLIAAERNVRKCDFALLGNDPSEYRPEVIQKKRIVFTTTNGTKSIRIALENGAKEVLVGAFINVSATIDYLQKKQYKEVIVLAAGWKGQMCMEDSLYAGALVSILLKNNRGDACNDGASMAKDLWNTFCSDETQRLDYLKKCEHYKRLEENRLANAVPYCLKMDTKEGVYGVTGTLKGPWITKIQ</sequence>
<dbReference type="AlphaFoldDB" id="A0A0A2EBZ8"/>
<keyword evidence="5" id="KW-0378">Hydrolase</keyword>
<dbReference type="RefSeq" id="WP_036873297.1">
    <property type="nucleotide sequence ID" value="NZ_JRFA01000009.1"/>
</dbReference>
<dbReference type="STRING" id="28115.HQ47_03475"/>
<evidence type="ECO:0000256" key="6">
    <source>
        <dbReference type="ARBA" id="ARBA00022842"/>
    </source>
</evidence>
<dbReference type="eggNOG" id="COG2045">
    <property type="taxonomic scope" value="Bacteria"/>
</dbReference>
<name>A0A0A2EBZ8_9PORP</name>
<comment type="cofactor">
    <cofactor evidence="1">
        <name>Mg(2+)</name>
        <dbReference type="ChEBI" id="CHEBI:18420"/>
    </cofactor>
</comment>
<dbReference type="EC" id="3.1.3.71" evidence="3"/>
<evidence type="ECO:0000256" key="7">
    <source>
        <dbReference type="ARBA" id="ARBA00033711"/>
    </source>
</evidence>
<reference evidence="8 9" key="1">
    <citation type="submission" date="2014-09" db="EMBL/GenBank/DDBJ databases">
        <title>Draft Genome Sequence of Porphyromonas macacae COT-192_OH2859.</title>
        <authorList>
            <person name="Wallis C."/>
            <person name="Deusch O."/>
            <person name="O'Flynn C."/>
            <person name="Davis I."/>
            <person name="Horsfall A."/>
            <person name="Kirkwood N."/>
            <person name="Harris S."/>
            <person name="Eisen J.A."/>
            <person name="Coil D.A."/>
            <person name="Darling A.E."/>
            <person name="Jospin G."/>
            <person name="Alexiev A."/>
        </authorList>
    </citation>
    <scope>NUCLEOTIDE SEQUENCE [LARGE SCALE GENOMIC DNA]</scope>
    <source>
        <strain evidence="9">COT-192 OH2859</strain>
    </source>
</reference>
<evidence type="ECO:0000256" key="5">
    <source>
        <dbReference type="ARBA" id="ARBA00022801"/>
    </source>
</evidence>
<keyword evidence="9" id="KW-1185">Reference proteome</keyword>
<keyword evidence="6" id="KW-0460">Magnesium</keyword>
<dbReference type="EMBL" id="JRFA01000009">
    <property type="protein sequence ID" value="KGN74980.1"/>
    <property type="molecule type" value="Genomic_DNA"/>
</dbReference>
<dbReference type="GO" id="GO:0050532">
    <property type="term" value="F:2-phosphosulfolactate phosphatase activity"/>
    <property type="evidence" value="ECO:0007669"/>
    <property type="project" value="UniProtKB-EC"/>
</dbReference>
<dbReference type="PANTHER" id="PTHR37311">
    <property type="entry name" value="2-PHOSPHOSULFOLACTATE PHOSPHATASE-RELATED"/>
    <property type="match status" value="1"/>
</dbReference>
<evidence type="ECO:0000313" key="9">
    <source>
        <dbReference type="Proteomes" id="UP000030103"/>
    </source>
</evidence>
<evidence type="ECO:0000256" key="3">
    <source>
        <dbReference type="ARBA" id="ARBA00012953"/>
    </source>
</evidence>
<organism evidence="8 9">
    <name type="scientific">Porphyromonas macacae</name>
    <dbReference type="NCBI Taxonomy" id="28115"/>
    <lineage>
        <taxon>Bacteria</taxon>
        <taxon>Pseudomonadati</taxon>
        <taxon>Bacteroidota</taxon>
        <taxon>Bacteroidia</taxon>
        <taxon>Bacteroidales</taxon>
        <taxon>Porphyromonadaceae</taxon>
        <taxon>Porphyromonas</taxon>
    </lineage>
</organism>
<gene>
    <name evidence="8" type="ORF">HQ47_03475</name>
</gene>
<dbReference type="Proteomes" id="UP000030103">
    <property type="component" value="Unassembled WGS sequence"/>
</dbReference>
<accession>A0A0A2EBZ8</accession>